<evidence type="ECO:0000313" key="7">
    <source>
        <dbReference type="Proteomes" id="UP000215374"/>
    </source>
</evidence>
<dbReference type="SMART" id="SM00382">
    <property type="entry name" value="AAA"/>
    <property type="match status" value="2"/>
</dbReference>
<gene>
    <name evidence="6" type="primary">ecfA1</name>
    <name evidence="6" type="ORF">SAMEA4535761_01000</name>
</gene>
<dbReference type="InterPro" id="IPR003593">
    <property type="entry name" value="AAA+_ATPase"/>
</dbReference>
<dbReference type="PANTHER" id="PTHR43553">
    <property type="entry name" value="HEAVY METAL TRANSPORTER"/>
    <property type="match status" value="1"/>
</dbReference>
<dbReference type="AlphaFoldDB" id="A0A239Z5N6"/>
<name>A0A239Z5N6_9CORY</name>
<evidence type="ECO:0000256" key="2">
    <source>
        <dbReference type="ARBA" id="ARBA00022448"/>
    </source>
</evidence>
<evidence type="ECO:0000256" key="1">
    <source>
        <dbReference type="ARBA" id="ARBA00005417"/>
    </source>
</evidence>
<dbReference type="OrthoDB" id="501320at2"/>
<dbReference type="CDD" id="cd00267">
    <property type="entry name" value="ABC_ATPase"/>
    <property type="match status" value="1"/>
</dbReference>
<dbReference type="GO" id="GO:0043190">
    <property type="term" value="C:ATP-binding cassette (ABC) transporter complex"/>
    <property type="evidence" value="ECO:0007669"/>
    <property type="project" value="TreeGrafter"/>
</dbReference>
<evidence type="ECO:0000259" key="5">
    <source>
        <dbReference type="PROSITE" id="PS50893"/>
    </source>
</evidence>
<dbReference type="EC" id="3.6.3.-" evidence="6"/>
<organism evidence="6 7">
    <name type="scientific">Corynebacterium imitans</name>
    <dbReference type="NCBI Taxonomy" id="156978"/>
    <lineage>
        <taxon>Bacteria</taxon>
        <taxon>Bacillati</taxon>
        <taxon>Actinomycetota</taxon>
        <taxon>Actinomycetes</taxon>
        <taxon>Mycobacteriales</taxon>
        <taxon>Corynebacteriaceae</taxon>
        <taxon>Corynebacterium</taxon>
    </lineage>
</organism>
<dbReference type="InterPro" id="IPR003439">
    <property type="entry name" value="ABC_transporter-like_ATP-bd"/>
</dbReference>
<evidence type="ECO:0000256" key="3">
    <source>
        <dbReference type="ARBA" id="ARBA00022741"/>
    </source>
</evidence>
<keyword evidence="6" id="KW-0378">Hydrolase</keyword>
<dbReference type="EMBL" id="LT906467">
    <property type="protein sequence ID" value="SNV66260.1"/>
    <property type="molecule type" value="Genomic_DNA"/>
</dbReference>
<dbReference type="Pfam" id="PF00005">
    <property type="entry name" value="ABC_tran"/>
    <property type="match status" value="1"/>
</dbReference>
<dbReference type="InterPro" id="IPR050095">
    <property type="entry name" value="ECF_ABC_transporter_ATP-bd"/>
</dbReference>
<proteinExistence type="inferred from homology"/>
<reference evidence="6 7" key="1">
    <citation type="submission" date="2017-06" db="EMBL/GenBank/DDBJ databases">
        <authorList>
            <consortium name="Pathogen Informatics"/>
        </authorList>
    </citation>
    <scope>NUCLEOTIDE SEQUENCE [LARGE SCALE GENOMIC DNA]</scope>
    <source>
        <strain evidence="6 7">NCTC13015</strain>
    </source>
</reference>
<evidence type="ECO:0000256" key="4">
    <source>
        <dbReference type="ARBA" id="ARBA00022840"/>
    </source>
</evidence>
<dbReference type="Proteomes" id="UP000215374">
    <property type="component" value="Chromosome 1"/>
</dbReference>
<dbReference type="GO" id="GO:0016887">
    <property type="term" value="F:ATP hydrolysis activity"/>
    <property type="evidence" value="ECO:0007669"/>
    <property type="project" value="InterPro"/>
</dbReference>
<sequence>MDLTQLARALETHDRVQVIGPSGSGLTRLTEQIHEHWPHAGVVGQDASAHVTYLRDTVIEEVAIGLEQRGIARAEMQARCERILDRVGLSHLAERNPATLSGGETRRLAIATVAVLEPELLVLDLPFAGLDVASASMVRELIAHSRAVITGYQPRDIDAVSISLADAPPTALPAPVAAGERIELGDVTAARLAPQRKWWHFRERTGEAFRVGPVPLAPRRGGVVWLRGANGSGKTTLLRALAGLDGHTPIIDASLALQRAADQVVETTVAEFAGGDSQTHPLDLPQAELRLAQLRQVFGQGRELVLLDEPDTSLDPRGRTLAHAEIAAGLRAGQAVILTCHDESFVDEVSAYAVVESVVLDG</sequence>
<keyword evidence="2" id="KW-0813">Transport</keyword>
<dbReference type="PROSITE" id="PS50893">
    <property type="entry name" value="ABC_TRANSPORTER_2"/>
    <property type="match status" value="1"/>
</dbReference>
<comment type="similarity">
    <text evidence="1">Belongs to the ABC transporter superfamily.</text>
</comment>
<dbReference type="Gene3D" id="3.40.50.300">
    <property type="entry name" value="P-loop containing nucleotide triphosphate hydrolases"/>
    <property type="match status" value="2"/>
</dbReference>
<evidence type="ECO:0000313" key="6">
    <source>
        <dbReference type="EMBL" id="SNV66260.1"/>
    </source>
</evidence>
<keyword evidence="3" id="KW-0547">Nucleotide-binding</keyword>
<keyword evidence="4" id="KW-0067">ATP-binding</keyword>
<dbReference type="RefSeq" id="WP_051904799.1">
    <property type="nucleotide sequence ID" value="NZ_CP009211.1"/>
</dbReference>
<dbReference type="InterPro" id="IPR027417">
    <property type="entry name" value="P-loop_NTPase"/>
</dbReference>
<dbReference type="GO" id="GO:0042626">
    <property type="term" value="F:ATPase-coupled transmembrane transporter activity"/>
    <property type="evidence" value="ECO:0007669"/>
    <property type="project" value="TreeGrafter"/>
</dbReference>
<dbReference type="GO" id="GO:0005524">
    <property type="term" value="F:ATP binding"/>
    <property type="evidence" value="ECO:0007669"/>
    <property type="project" value="UniProtKB-KW"/>
</dbReference>
<dbReference type="SUPFAM" id="SSF52540">
    <property type="entry name" value="P-loop containing nucleoside triphosphate hydrolases"/>
    <property type="match status" value="2"/>
</dbReference>
<feature type="domain" description="ABC transporter" evidence="5">
    <location>
        <begin position="1"/>
        <end position="204"/>
    </location>
</feature>
<accession>A0A239Z5N6</accession>
<protein>
    <submittedName>
        <fullName evidence="6">ABC-type cobalt transport system, ATPase component</fullName>
        <ecNumber evidence="6">3.6.3.-</ecNumber>
    </submittedName>
</protein>